<gene>
    <name evidence="1" type="primary">jg2358</name>
    <name evidence="1" type="ORF">PAEG_LOCUS23695</name>
</gene>
<dbReference type="OrthoDB" id="407509at2759"/>
<organism evidence="1 2">
    <name type="scientific">Pararge aegeria aegeria</name>
    <dbReference type="NCBI Taxonomy" id="348720"/>
    <lineage>
        <taxon>Eukaryota</taxon>
        <taxon>Metazoa</taxon>
        <taxon>Ecdysozoa</taxon>
        <taxon>Arthropoda</taxon>
        <taxon>Hexapoda</taxon>
        <taxon>Insecta</taxon>
        <taxon>Pterygota</taxon>
        <taxon>Neoptera</taxon>
        <taxon>Endopterygota</taxon>
        <taxon>Lepidoptera</taxon>
        <taxon>Glossata</taxon>
        <taxon>Ditrysia</taxon>
        <taxon>Papilionoidea</taxon>
        <taxon>Nymphalidae</taxon>
        <taxon>Satyrinae</taxon>
        <taxon>Satyrini</taxon>
        <taxon>Parargina</taxon>
        <taxon>Pararge</taxon>
    </lineage>
</organism>
<name>A0A8S4S980_9NEOP</name>
<proteinExistence type="predicted"/>
<dbReference type="EMBL" id="CAKXAJ010026164">
    <property type="protein sequence ID" value="CAH2260292.1"/>
    <property type="molecule type" value="Genomic_DNA"/>
</dbReference>
<accession>A0A8S4S980</accession>
<evidence type="ECO:0000313" key="1">
    <source>
        <dbReference type="EMBL" id="CAH2260292.1"/>
    </source>
</evidence>
<evidence type="ECO:0000313" key="2">
    <source>
        <dbReference type="Proteomes" id="UP000838756"/>
    </source>
</evidence>
<dbReference type="Proteomes" id="UP000838756">
    <property type="component" value="Unassembled WGS sequence"/>
</dbReference>
<dbReference type="AlphaFoldDB" id="A0A8S4S980"/>
<protein>
    <submittedName>
        <fullName evidence="1">Jg2358 protein</fullName>
    </submittedName>
</protein>
<reference evidence="1" key="1">
    <citation type="submission" date="2022-03" db="EMBL/GenBank/DDBJ databases">
        <authorList>
            <person name="Lindestad O."/>
        </authorList>
    </citation>
    <scope>NUCLEOTIDE SEQUENCE</scope>
</reference>
<sequence>MFQSCVVANATFLTPGWYLKLQDGLNKAETFYSTLVAFLEQVISDFVGQPPTIWIDDIKLAAGSRWIQAAQNRGIWNSLPKKPKSSSGRLSVDMMMMMMKILA</sequence>
<keyword evidence="2" id="KW-1185">Reference proteome</keyword>
<comment type="caution">
    <text evidence="1">The sequence shown here is derived from an EMBL/GenBank/DDBJ whole genome shotgun (WGS) entry which is preliminary data.</text>
</comment>